<feature type="domain" description="DZIP3-like HEPN" evidence="1">
    <location>
        <begin position="51"/>
        <end position="157"/>
    </location>
</feature>
<evidence type="ECO:0000259" key="1">
    <source>
        <dbReference type="Pfam" id="PF18738"/>
    </source>
</evidence>
<dbReference type="AlphaFoldDB" id="A0A6J8BBL0"/>
<dbReference type="OrthoDB" id="6367890at2759"/>
<dbReference type="Proteomes" id="UP000507470">
    <property type="component" value="Unassembled WGS sequence"/>
</dbReference>
<gene>
    <name evidence="2" type="ORF">MCOR_15571</name>
</gene>
<proteinExistence type="predicted"/>
<name>A0A6J8BBL0_MYTCO</name>
<organism evidence="2 3">
    <name type="scientific">Mytilus coruscus</name>
    <name type="common">Sea mussel</name>
    <dbReference type="NCBI Taxonomy" id="42192"/>
    <lineage>
        <taxon>Eukaryota</taxon>
        <taxon>Metazoa</taxon>
        <taxon>Spiralia</taxon>
        <taxon>Lophotrochozoa</taxon>
        <taxon>Mollusca</taxon>
        <taxon>Bivalvia</taxon>
        <taxon>Autobranchia</taxon>
        <taxon>Pteriomorphia</taxon>
        <taxon>Mytilida</taxon>
        <taxon>Mytiloidea</taxon>
        <taxon>Mytilidae</taxon>
        <taxon>Mytilinae</taxon>
        <taxon>Mytilus</taxon>
    </lineage>
</organism>
<dbReference type="EMBL" id="CACVKT020002734">
    <property type="protein sequence ID" value="CAC5379507.1"/>
    <property type="molecule type" value="Genomic_DNA"/>
</dbReference>
<evidence type="ECO:0000313" key="2">
    <source>
        <dbReference type="EMBL" id="CAC5379507.1"/>
    </source>
</evidence>
<evidence type="ECO:0000313" key="3">
    <source>
        <dbReference type="Proteomes" id="UP000507470"/>
    </source>
</evidence>
<dbReference type="Pfam" id="PF18738">
    <property type="entry name" value="HEPN_DZIP3"/>
    <property type="match status" value="1"/>
</dbReference>
<reference evidence="2 3" key="1">
    <citation type="submission" date="2020-06" db="EMBL/GenBank/DDBJ databases">
        <authorList>
            <person name="Li R."/>
            <person name="Bekaert M."/>
        </authorList>
    </citation>
    <scope>NUCLEOTIDE SEQUENCE [LARGE SCALE GENOMIC DNA]</scope>
    <source>
        <strain evidence="3">wild</strain>
    </source>
</reference>
<sequence length="161" mass="18700">MEKKKTYHRSSENNMTTISQEEENFARMSLLLSGISHRAVRKLFDSEFDPSCLDASIKNEYIKLKDLKIKRIINQSQWNLLFPYKGQPDSNMFDVTLMITLLTNLTKLNSYEKFPIATDTTPSADLARIKYYRNNIAHNNGKIDSSYFSTAWEDIMEVCIP</sequence>
<accession>A0A6J8BBL0</accession>
<dbReference type="InterPro" id="IPR041249">
    <property type="entry name" value="HEPN_DZIP3"/>
</dbReference>
<keyword evidence="3" id="KW-1185">Reference proteome</keyword>
<protein>
    <recommendedName>
        <fullName evidence="1">DZIP3-like HEPN domain-containing protein</fullName>
    </recommendedName>
</protein>